<name>A0A073JI66_9RHOB</name>
<reference evidence="2 3" key="1">
    <citation type="submission" date="2014-01" db="EMBL/GenBank/DDBJ databases">
        <title>Sulfitobacter sp. H3 (MCCC 1A00686) Genome Sequencing.</title>
        <authorList>
            <person name="Lai Q."/>
            <person name="Hong Z."/>
        </authorList>
    </citation>
    <scope>NUCLEOTIDE SEQUENCE [LARGE SCALE GENOMIC DNA]</scope>
    <source>
        <strain evidence="2 3">H3</strain>
    </source>
</reference>
<organism evidence="2 3">
    <name type="scientific">Pseudosulfitobacter pseudonitzschiae</name>
    <dbReference type="NCBI Taxonomy" id="1402135"/>
    <lineage>
        <taxon>Bacteria</taxon>
        <taxon>Pseudomonadati</taxon>
        <taxon>Pseudomonadota</taxon>
        <taxon>Alphaproteobacteria</taxon>
        <taxon>Rhodobacterales</taxon>
        <taxon>Roseobacteraceae</taxon>
        <taxon>Pseudosulfitobacter</taxon>
    </lineage>
</organism>
<keyword evidence="3" id="KW-1185">Reference proteome</keyword>
<comment type="caution">
    <text evidence="2">The sequence shown here is derived from an EMBL/GenBank/DDBJ whole genome shotgun (WGS) entry which is preliminary data.</text>
</comment>
<accession>A0A073JI66</accession>
<dbReference type="AlphaFoldDB" id="A0A073JI66"/>
<keyword evidence="1" id="KW-1133">Transmembrane helix</keyword>
<proteinExistence type="predicted"/>
<dbReference type="EMBL" id="JAMD01000001">
    <property type="protein sequence ID" value="KEJ97412.1"/>
    <property type="molecule type" value="Genomic_DNA"/>
</dbReference>
<feature type="transmembrane region" description="Helical" evidence="1">
    <location>
        <begin position="73"/>
        <end position="99"/>
    </location>
</feature>
<evidence type="ECO:0000313" key="3">
    <source>
        <dbReference type="Proteomes" id="UP000027746"/>
    </source>
</evidence>
<dbReference type="Proteomes" id="UP000027746">
    <property type="component" value="Unassembled WGS sequence"/>
</dbReference>
<gene>
    <name evidence="2" type="ORF">SUH3_00060</name>
</gene>
<keyword evidence="1" id="KW-0472">Membrane</keyword>
<evidence type="ECO:0000313" key="2">
    <source>
        <dbReference type="EMBL" id="KEJ97412.1"/>
    </source>
</evidence>
<sequence>MQMLFRKLCGAKAVLKAHDQVFYDAAWKIIGLLCFNLFKSINQRVEINDLSVEQDAQNRFVKLQIKQDNIFNVFYAFFTRVACALQLILRLLVVHIFIWRGQFQNGVFKYREINSLFLSMVARVDRHGGVASPSCHSLCVVSGWVSTSCAGEIAGQHFSRWAI</sequence>
<dbReference type="RefSeq" id="WP_037920199.1">
    <property type="nucleotide sequence ID" value="NZ_CP054599.1"/>
</dbReference>
<protein>
    <submittedName>
        <fullName evidence="2">Uncharacterized protein</fullName>
    </submittedName>
</protein>
<keyword evidence="1" id="KW-0812">Transmembrane</keyword>
<dbReference type="GeneID" id="68869940"/>
<evidence type="ECO:0000256" key="1">
    <source>
        <dbReference type="SAM" id="Phobius"/>
    </source>
</evidence>